<dbReference type="InterPro" id="IPR036388">
    <property type="entry name" value="WH-like_DNA-bd_sf"/>
</dbReference>
<accession>A0ABU6L3C6</accession>
<organism evidence="1 2">
    <name type="scientific">Enterobacter asburiae</name>
    <dbReference type="NCBI Taxonomy" id="61645"/>
    <lineage>
        <taxon>Bacteria</taxon>
        <taxon>Pseudomonadati</taxon>
        <taxon>Pseudomonadota</taxon>
        <taxon>Gammaproteobacteria</taxon>
        <taxon>Enterobacterales</taxon>
        <taxon>Enterobacteriaceae</taxon>
        <taxon>Enterobacter</taxon>
        <taxon>Enterobacter cloacae complex</taxon>
    </lineage>
</organism>
<sequence>MDRIENTNSSQLEFFRELQLSVNLSSHPACVRLRDGTFTHFNASFASTFLCSVKFADWLNSIDIASALRLSALDVEIYSNEEIVLLEENITINSQRWDFIIEKMAFMDNEFTLWKFCHVQRGPFFMPLYPSKTLSKVNDFKKAIRMFGEVKFETFALYCLGASHQVISEVLSIQESTSKRRVNRIYADLPVKSRDEVYYLIFASGVASQLFKVASEILSRRVTRLLNK</sequence>
<dbReference type="SUPFAM" id="SSF46894">
    <property type="entry name" value="C-terminal effector domain of the bipartite response regulators"/>
    <property type="match status" value="1"/>
</dbReference>
<dbReference type="Proteomes" id="UP001175344">
    <property type="component" value="Unassembled WGS sequence"/>
</dbReference>
<keyword evidence="2" id="KW-1185">Reference proteome</keyword>
<dbReference type="EMBL" id="JARTQQ020000004">
    <property type="protein sequence ID" value="MEC5731991.1"/>
    <property type="molecule type" value="Genomic_DNA"/>
</dbReference>
<evidence type="ECO:0000313" key="1">
    <source>
        <dbReference type="EMBL" id="MEC5731991.1"/>
    </source>
</evidence>
<dbReference type="RefSeq" id="WP_229231810.1">
    <property type="nucleotide sequence ID" value="NZ_JAJSXZ010000035.1"/>
</dbReference>
<dbReference type="Gene3D" id="3.30.450.20">
    <property type="entry name" value="PAS domain"/>
    <property type="match status" value="1"/>
</dbReference>
<name>A0ABU6L3C6_ENTAS</name>
<dbReference type="InterPro" id="IPR016032">
    <property type="entry name" value="Sig_transdc_resp-reg_C-effctor"/>
</dbReference>
<gene>
    <name evidence="1" type="ORF">QAA55_027015</name>
</gene>
<dbReference type="Gene3D" id="1.10.10.10">
    <property type="entry name" value="Winged helix-like DNA-binding domain superfamily/Winged helix DNA-binding domain"/>
    <property type="match status" value="1"/>
</dbReference>
<evidence type="ECO:0000313" key="2">
    <source>
        <dbReference type="Proteomes" id="UP001175344"/>
    </source>
</evidence>
<proteinExistence type="predicted"/>
<protein>
    <submittedName>
        <fullName evidence="1">Conjugal transfer protein TraJ</fullName>
    </submittedName>
</protein>
<reference evidence="1 2" key="1">
    <citation type="journal article" date="2023" name="Nat. Commun.">
        <title>Genomic dissection of endemic carbapenem resistance reveals metallo-beta-lactamase dissemination through clonal, plasmid and integron transfer.</title>
        <authorList>
            <person name="Macesic N."/>
            <person name="Hawkey J."/>
            <person name="Vezina B."/>
            <person name="Wisniewski J.A."/>
            <person name="Cottingham H."/>
            <person name="Blakeway L.V."/>
            <person name="Harshegyi T."/>
            <person name="Pragastis K."/>
            <person name="Badoordeen G.Z."/>
            <person name="Dennison A."/>
            <person name="Spelman D.W."/>
            <person name="Jenney A.W.J."/>
            <person name="Peleg A.Y."/>
        </authorList>
    </citation>
    <scope>NUCLEOTIDE SEQUENCE [LARGE SCALE GENOMIC DNA]</scope>
    <source>
        <strain evidence="1 2">CPO239</strain>
    </source>
</reference>
<comment type="caution">
    <text evidence="1">The sequence shown here is derived from an EMBL/GenBank/DDBJ whole genome shotgun (WGS) entry which is preliminary data.</text>
</comment>